<dbReference type="Gene3D" id="3.40.50.1820">
    <property type="entry name" value="alpha/beta hydrolase"/>
    <property type="match status" value="1"/>
</dbReference>
<dbReference type="Proteomes" id="UP000054321">
    <property type="component" value="Unassembled WGS sequence"/>
</dbReference>
<evidence type="ECO:0000256" key="8">
    <source>
        <dbReference type="SAM" id="Phobius"/>
    </source>
</evidence>
<reference evidence="10" key="2">
    <citation type="submission" date="2015-01" db="EMBL/GenBank/DDBJ databases">
        <title>Evolutionary Origins and Diversification of the Mycorrhizal Mutualists.</title>
        <authorList>
            <consortium name="DOE Joint Genome Institute"/>
            <consortium name="Mycorrhizal Genomics Consortium"/>
            <person name="Kohler A."/>
            <person name="Kuo A."/>
            <person name="Nagy L.G."/>
            <person name="Floudas D."/>
            <person name="Copeland A."/>
            <person name="Barry K.W."/>
            <person name="Cichocki N."/>
            <person name="Veneault-Fourrey C."/>
            <person name="LaButti K."/>
            <person name="Lindquist E.A."/>
            <person name="Lipzen A."/>
            <person name="Lundell T."/>
            <person name="Morin E."/>
            <person name="Murat C."/>
            <person name="Riley R."/>
            <person name="Ohm R."/>
            <person name="Sun H."/>
            <person name="Tunlid A."/>
            <person name="Henrissat B."/>
            <person name="Grigoriev I.V."/>
            <person name="Hibbett D.S."/>
            <person name="Martin F."/>
        </authorList>
    </citation>
    <scope>NUCLEOTIDE SEQUENCE [LARGE SCALE GENOMIC DNA]</scope>
    <source>
        <strain evidence="10">Zn</strain>
    </source>
</reference>
<protein>
    <recommendedName>
        <fullName evidence="11">DUF676 domain-containing protein</fullName>
    </recommendedName>
</protein>
<feature type="region of interest" description="Disordered" evidence="7">
    <location>
        <begin position="95"/>
        <end position="116"/>
    </location>
</feature>
<dbReference type="InterPro" id="IPR052374">
    <property type="entry name" value="SERAC1"/>
</dbReference>
<dbReference type="AlphaFoldDB" id="A0A0C3D4T0"/>
<keyword evidence="8" id="KW-1133">Transmembrane helix</keyword>
<evidence type="ECO:0000313" key="10">
    <source>
        <dbReference type="Proteomes" id="UP000054321"/>
    </source>
</evidence>
<dbReference type="PANTHER" id="PTHR48182:SF2">
    <property type="entry name" value="PROTEIN SERAC1"/>
    <property type="match status" value="1"/>
</dbReference>
<accession>A0A0C3D4T0</accession>
<evidence type="ECO:0000256" key="4">
    <source>
        <dbReference type="ARBA" id="ARBA00022824"/>
    </source>
</evidence>
<evidence type="ECO:0000256" key="5">
    <source>
        <dbReference type="ARBA" id="ARBA00023128"/>
    </source>
</evidence>
<keyword evidence="5" id="KW-0496">Mitochondrion</keyword>
<reference evidence="9 10" key="1">
    <citation type="submission" date="2014-04" db="EMBL/GenBank/DDBJ databases">
        <authorList>
            <consortium name="DOE Joint Genome Institute"/>
            <person name="Kuo A."/>
            <person name="Martino E."/>
            <person name="Perotto S."/>
            <person name="Kohler A."/>
            <person name="Nagy L.G."/>
            <person name="Floudas D."/>
            <person name="Copeland A."/>
            <person name="Barry K.W."/>
            <person name="Cichocki N."/>
            <person name="Veneault-Fourrey C."/>
            <person name="LaButti K."/>
            <person name="Lindquist E.A."/>
            <person name="Lipzen A."/>
            <person name="Lundell T."/>
            <person name="Morin E."/>
            <person name="Murat C."/>
            <person name="Sun H."/>
            <person name="Tunlid A."/>
            <person name="Henrissat B."/>
            <person name="Grigoriev I.V."/>
            <person name="Hibbett D.S."/>
            <person name="Martin F."/>
            <person name="Nordberg H.P."/>
            <person name="Cantor M.N."/>
            <person name="Hua S.X."/>
        </authorList>
    </citation>
    <scope>NUCLEOTIDE SEQUENCE [LARGE SCALE GENOMIC DNA]</scope>
    <source>
        <strain evidence="9 10">Zn</strain>
    </source>
</reference>
<dbReference type="GO" id="GO:0005783">
    <property type="term" value="C:endoplasmic reticulum"/>
    <property type="evidence" value="ECO:0007669"/>
    <property type="project" value="UniProtKB-SubCell"/>
</dbReference>
<keyword evidence="8" id="KW-0812">Transmembrane</keyword>
<evidence type="ECO:0000256" key="7">
    <source>
        <dbReference type="SAM" id="MobiDB-lite"/>
    </source>
</evidence>
<feature type="region of interest" description="Disordered" evidence="7">
    <location>
        <begin position="1"/>
        <end position="49"/>
    </location>
</feature>
<name>A0A0C3D4T0_OIDMZ</name>
<organism evidence="9 10">
    <name type="scientific">Oidiodendron maius (strain Zn)</name>
    <dbReference type="NCBI Taxonomy" id="913774"/>
    <lineage>
        <taxon>Eukaryota</taxon>
        <taxon>Fungi</taxon>
        <taxon>Dikarya</taxon>
        <taxon>Ascomycota</taxon>
        <taxon>Pezizomycotina</taxon>
        <taxon>Leotiomycetes</taxon>
        <taxon>Leotiomycetes incertae sedis</taxon>
        <taxon>Myxotrichaceae</taxon>
        <taxon>Oidiodendron</taxon>
    </lineage>
</organism>
<dbReference type="OrthoDB" id="361039at2759"/>
<dbReference type="GO" id="GO:0005739">
    <property type="term" value="C:mitochondrion"/>
    <property type="evidence" value="ECO:0007669"/>
    <property type="project" value="UniProtKB-SubCell"/>
</dbReference>
<feature type="transmembrane region" description="Helical" evidence="8">
    <location>
        <begin position="1029"/>
        <end position="1054"/>
    </location>
</feature>
<feature type="compositionally biased region" description="Polar residues" evidence="7">
    <location>
        <begin position="484"/>
        <end position="501"/>
    </location>
</feature>
<proteinExistence type="predicted"/>
<feature type="region of interest" description="Disordered" evidence="7">
    <location>
        <begin position="484"/>
        <end position="503"/>
    </location>
</feature>
<dbReference type="InParanoid" id="A0A0C3D4T0"/>
<dbReference type="PANTHER" id="PTHR48182">
    <property type="entry name" value="PROTEIN SERAC1"/>
    <property type="match status" value="1"/>
</dbReference>
<keyword evidence="6 8" id="KW-0472">Membrane</keyword>
<keyword evidence="4" id="KW-0256">Endoplasmic reticulum</keyword>
<evidence type="ECO:0000256" key="6">
    <source>
        <dbReference type="ARBA" id="ARBA00023136"/>
    </source>
</evidence>
<dbReference type="HOGENOM" id="CLU_002786_0_0_1"/>
<evidence type="ECO:0008006" key="11">
    <source>
        <dbReference type="Google" id="ProtNLM"/>
    </source>
</evidence>
<evidence type="ECO:0000256" key="2">
    <source>
        <dbReference type="ARBA" id="ARBA00004240"/>
    </source>
</evidence>
<dbReference type="SUPFAM" id="SSF53474">
    <property type="entry name" value="alpha/beta-Hydrolases"/>
    <property type="match status" value="1"/>
</dbReference>
<dbReference type="GO" id="GO:0016020">
    <property type="term" value="C:membrane"/>
    <property type="evidence" value="ECO:0007669"/>
    <property type="project" value="UniProtKB-SubCell"/>
</dbReference>
<gene>
    <name evidence="9" type="ORF">OIDMADRAFT_182999</name>
</gene>
<evidence type="ECO:0000313" key="9">
    <source>
        <dbReference type="EMBL" id="KIM96907.1"/>
    </source>
</evidence>
<evidence type="ECO:0000256" key="3">
    <source>
        <dbReference type="ARBA" id="ARBA00004370"/>
    </source>
</evidence>
<dbReference type="InterPro" id="IPR029058">
    <property type="entry name" value="AB_hydrolase_fold"/>
</dbReference>
<evidence type="ECO:0000256" key="1">
    <source>
        <dbReference type="ARBA" id="ARBA00004173"/>
    </source>
</evidence>
<dbReference type="EMBL" id="KN832883">
    <property type="protein sequence ID" value="KIM96907.1"/>
    <property type="molecule type" value="Genomic_DNA"/>
</dbReference>
<sequence>MATNADSQSAGAAGTQDGNQAERLGASTSDNQAPVVPPGTESRIWGQKQDVDLYKEPGFVLRSPQPHPDGRRDDCDVDFVIVSGIGAHPIDTWRARKSHQQNRPVIEPSKEQAPTPTSRELWKAAAILSAHGASQIINRTLEHPNPPWVTADLRKSIPNARVLVYNHGQPEEGVTLKSLALKLLDNLLSELRPLFFIAHSTGGLVVKQALIEAQGNIKYMQSCYGATFFATPHHGSTYLSSPAFARSMQKSLSLIWPLPNTVQRELRLYNILLETADQSFRDIAADLQISTFTESVDTLLSFSDDNERRELSAPIVTLRSAMLDVHHEVHNQLLNDHAHCAAFEGDDSYQKSLYLANLEKAVQRVASLFPRGSSVDLDLLRKVHIEVHGFYTKNNEVAMNQRESFQMWSTRVLLGSFLKKGPSQCLHDRFSEIKPHAPPSALRTTKLITSRAEPLDESDGPTLVESQMDPMPMAPFFEAITPTSATDSSAAEANGPATSNDSAKKTTESLIWVHLPYNNPHYVADVLRCIERQTGDSYTQKLLGRDNWQRRHVLGHSTEYHACFVRPGCTCLVSDFEAQAQTGSMPTKQPTLISLYFPYLHWDSYKRMIKRRDIIKERILQGRSEPAPLKVARFDMETKVAWKYLGYDPPFNCARTLDQYGYPDLLDPRHRDDYQILYRRTQEKIPNPSDWKFSRPRGLEAHLERIGEIFSRVSQEFEAFNAWQSKFDNILDGKVLMVEQVWLWVPDTGAVASFFPSKEATLIGRKHYHPADLRNNVFNEINSDMSRRCENSLDLAGLIVLNAVTLLFEGSSPRDVDVFRIYEESISIIIEHLTLSFKYFKFGGLWDTNDKNDVLRPRERRKADELHYQKQIRDNISSFMELREIEDDLQKLERLFKEQSMVIRDMKSVYDRLQFSKSVGMSYLLEASTKLNDYLYRIEQLMKSAGRARDDLEKLRNIDEGRLSRLQADLQAEQSKAVMIFTIFTIIFVKDLLPGLDWPVLTSLKLPLSFFTGIFGMNTREWAGQSTMVPLATIVAISLPISTIIICGALTLALSTRFHLWARSTGETILNFRGTI</sequence>
<comment type="subcellular location">
    <subcellularLocation>
        <location evidence="2">Endoplasmic reticulum</location>
    </subcellularLocation>
    <subcellularLocation>
        <location evidence="3">Membrane</location>
    </subcellularLocation>
    <subcellularLocation>
        <location evidence="1">Mitochondrion</location>
    </subcellularLocation>
</comment>
<feature type="compositionally biased region" description="Polar residues" evidence="7">
    <location>
        <begin position="1"/>
        <end position="10"/>
    </location>
</feature>
<keyword evidence="10" id="KW-1185">Reference proteome</keyword>